<reference evidence="9 10" key="1">
    <citation type="submission" date="2020-07" db="EMBL/GenBank/DDBJ databases">
        <title>Metarhizium humberi genome.</title>
        <authorList>
            <person name="Lysoe E."/>
        </authorList>
    </citation>
    <scope>NUCLEOTIDE SEQUENCE [LARGE SCALE GENOMIC DNA]</scope>
    <source>
        <strain evidence="9 10">ESALQ1638</strain>
    </source>
</reference>
<comment type="caution">
    <text evidence="9">The sequence shown here is derived from an EMBL/GenBank/DDBJ whole genome shotgun (WGS) entry which is preliminary data.</text>
</comment>
<dbReference type="GO" id="GO:0001228">
    <property type="term" value="F:DNA-binding transcription activator activity, RNA polymerase II-specific"/>
    <property type="evidence" value="ECO:0007669"/>
    <property type="project" value="TreeGrafter"/>
</dbReference>
<feature type="region of interest" description="Disordered" evidence="7">
    <location>
        <begin position="24"/>
        <end position="74"/>
    </location>
</feature>
<dbReference type="Proteomes" id="UP000764110">
    <property type="component" value="Unassembled WGS sequence"/>
</dbReference>
<organism evidence="9 10">
    <name type="scientific">Metarhizium humberi</name>
    <dbReference type="NCBI Taxonomy" id="2596975"/>
    <lineage>
        <taxon>Eukaryota</taxon>
        <taxon>Fungi</taxon>
        <taxon>Dikarya</taxon>
        <taxon>Ascomycota</taxon>
        <taxon>Pezizomycotina</taxon>
        <taxon>Sordariomycetes</taxon>
        <taxon>Hypocreomycetidae</taxon>
        <taxon>Hypocreales</taxon>
        <taxon>Clavicipitaceae</taxon>
        <taxon>Metarhizium</taxon>
    </lineage>
</organism>
<gene>
    <name evidence="9" type="ORF">MHUMG1_02541</name>
</gene>
<keyword evidence="4" id="KW-0238">DNA-binding</keyword>
<dbReference type="AlphaFoldDB" id="A0A9P8MGE7"/>
<evidence type="ECO:0000313" key="9">
    <source>
        <dbReference type="EMBL" id="KAH0599751.1"/>
    </source>
</evidence>
<dbReference type="CDD" id="cd00067">
    <property type="entry name" value="GAL4"/>
    <property type="match status" value="1"/>
</dbReference>
<keyword evidence="2" id="KW-0862">Zinc</keyword>
<feature type="compositionally biased region" description="Polar residues" evidence="7">
    <location>
        <begin position="34"/>
        <end position="53"/>
    </location>
</feature>
<dbReference type="SUPFAM" id="SSF57701">
    <property type="entry name" value="Zn2/Cys6 DNA-binding domain"/>
    <property type="match status" value="1"/>
</dbReference>
<dbReference type="EMBL" id="JACEFI010000003">
    <property type="protein sequence ID" value="KAH0599751.1"/>
    <property type="molecule type" value="Genomic_DNA"/>
</dbReference>
<dbReference type="GO" id="GO:0005634">
    <property type="term" value="C:nucleus"/>
    <property type="evidence" value="ECO:0007669"/>
    <property type="project" value="TreeGrafter"/>
</dbReference>
<evidence type="ECO:0000256" key="4">
    <source>
        <dbReference type="ARBA" id="ARBA00023125"/>
    </source>
</evidence>
<accession>A0A9P8MGE7</accession>
<dbReference type="InterPro" id="IPR051430">
    <property type="entry name" value="Fungal_TF_Env_Response"/>
</dbReference>
<evidence type="ECO:0000256" key="1">
    <source>
        <dbReference type="ARBA" id="ARBA00022723"/>
    </source>
</evidence>
<sequence length="816" mass="90147">MFQKNAAVPQNSQFTVARHGVLVTYPSSRESKNKVNSIDEMSSQDQASSSNDGDTGARGAPAGIPEKKRRRPPLACEQCRKRKIKCDRNSPCGHCTRARIPNCTYAPIYIPESKAGRKTSSKLPSTRAGGAAQRPVLPAPSSDAKPTTGEGREVVPESLGPSKASSSGPSSNVGSASDSSNVDWLIARVHELEDKLANVVHITEPRGNSFVSGKEDSVAPLAGVISKTRYFGNSHWITITDLLPTEFAILGRAEADKADVYHTLVKCKTLGRKIKKNRQRPLSSEKLGDTIPLKELADQLIENYLRTFEGVLRILHVPTFRLEYEKYWQNPGAANMCFVMQMQLCLALGATIYDEIFSMRAMAMHWVYEAQLWLMLPAEKSKMTIPGIQNLCLLVLAKSCCGVGQDLTWITMGSLVRMAMYMGLHRDPKHLGKMTIYRAEIRRRLWATVLELNLQCAFEAGGSPLLHTTDYDTELPANLNDDQLVDENDGEIPVGPSSDTPTETSVQLAILKSLPLRLNLLRLVNDFRASRPYDEILRLNSELTKACRELSHKLSCLQTKDAGSRGSTINYFHVSVAELFLYRFFHALHLTAIAKSFNDHRFYFSRRMCLDSALKLLSLWGLSGKPLNTQVEGQMDFVRIVDNASGLFRYINVQSLFFVAVELIHQKQGHSVSLGYLPSIGDSDLRACLESAKSWSLERVRAGETNGKGHCFLAACLGHIDALTSGLSQEEVDTAILRGATESANSCLVALTEVAKREGVPSEESTPEPTEMDGVTNMPLEWMGDWAWDDMSGISLEPWSQNTFGGGMEQSLPGHF</sequence>
<evidence type="ECO:0000313" key="10">
    <source>
        <dbReference type="Proteomes" id="UP000764110"/>
    </source>
</evidence>
<feature type="region of interest" description="Disordered" evidence="7">
    <location>
        <begin position="115"/>
        <end position="178"/>
    </location>
</feature>
<dbReference type="CDD" id="cd12148">
    <property type="entry name" value="fungal_TF_MHR"/>
    <property type="match status" value="1"/>
</dbReference>
<feature type="domain" description="Zn(2)-C6 fungal-type" evidence="8">
    <location>
        <begin position="75"/>
        <end position="105"/>
    </location>
</feature>
<evidence type="ECO:0000256" key="3">
    <source>
        <dbReference type="ARBA" id="ARBA00023015"/>
    </source>
</evidence>
<dbReference type="Pfam" id="PF04082">
    <property type="entry name" value="Fungal_trans"/>
    <property type="match status" value="1"/>
</dbReference>
<keyword evidence="3" id="KW-0805">Transcription regulation</keyword>
<dbReference type="PROSITE" id="PS00463">
    <property type="entry name" value="ZN2_CY6_FUNGAL_1"/>
    <property type="match status" value="1"/>
</dbReference>
<proteinExistence type="predicted"/>
<dbReference type="InterPro" id="IPR007219">
    <property type="entry name" value="XnlR_reg_dom"/>
</dbReference>
<evidence type="ECO:0000256" key="7">
    <source>
        <dbReference type="SAM" id="MobiDB-lite"/>
    </source>
</evidence>
<dbReference type="GO" id="GO:0000978">
    <property type="term" value="F:RNA polymerase II cis-regulatory region sequence-specific DNA binding"/>
    <property type="evidence" value="ECO:0007669"/>
    <property type="project" value="TreeGrafter"/>
</dbReference>
<keyword evidence="6" id="KW-0539">Nucleus</keyword>
<evidence type="ECO:0000259" key="8">
    <source>
        <dbReference type="PROSITE" id="PS50048"/>
    </source>
</evidence>
<keyword evidence="1" id="KW-0479">Metal-binding</keyword>
<keyword evidence="5" id="KW-0804">Transcription</keyword>
<evidence type="ECO:0000256" key="2">
    <source>
        <dbReference type="ARBA" id="ARBA00022833"/>
    </source>
</evidence>
<feature type="compositionally biased region" description="Low complexity" evidence="7">
    <location>
        <begin position="161"/>
        <end position="178"/>
    </location>
</feature>
<protein>
    <recommendedName>
        <fullName evidence="8">Zn(2)-C6 fungal-type domain-containing protein</fullName>
    </recommendedName>
</protein>
<dbReference type="GO" id="GO:0006351">
    <property type="term" value="P:DNA-templated transcription"/>
    <property type="evidence" value="ECO:0007669"/>
    <property type="project" value="InterPro"/>
</dbReference>
<dbReference type="InterPro" id="IPR036864">
    <property type="entry name" value="Zn2-C6_fun-type_DNA-bd_sf"/>
</dbReference>
<dbReference type="GO" id="GO:0008270">
    <property type="term" value="F:zinc ion binding"/>
    <property type="evidence" value="ECO:0007669"/>
    <property type="project" value="InterPro"/>
</dbReference>
<evidence type="ECO:0000256" key="5">
    <source>
        <dbReference type="ARBA" id="ARBA00023163"/>
    </source>
</evidence>
<dbReference type="PANTHER" id="PTHR31944">
    <property type="entry name" value="HEME-RESPONSIVE ZINC FINGER TRANSCRIPTION FACTOR HAP1"/>
    <property type="match status" value="1"/>
</dbReference>
<dbReference type="SMART" id="SM00906">
    <property type="entry name" value="Fungal_trans"/>
    <property type="match status" value="1"/>
</dbReference>
<dbReference type="SMART" id="SM00066">
    <property type="entry name" value="GAL4"/>
    <property type="match status" value="1"/>
</dbReference>
<name>A0A9P8MGE7_9HYPO</name>
<evidence type="ECO:0000256" key="6">
    <source>
        <dbReference type="ARBA" id="ARBA00023242"/>
    </source>
</evidence>
<keyword evidence="10" id="KW-1185">Reference proteome</keyword>
<dbReference type="PROSITE" id="PS50048">
    <property type="entry name" value="ZN2_CY6_FUNGAL_2"/>
    <property type="match status" value="1"/>
</dbReference>
<dbReference type="InterPro" id="IPR001138">
    <property type="entry name" value="Zn2Cys6_DnaBD"/>
</dbReference>
<dbReference type="Gene3D" id="4.10.240.10">
    <property type="entry name" value="Zn(2)-C6 fungal-type DNA-binding domain"/>
    <property type="match status" value="1"/>
</dbReference>
<dbReference type="Pfam" id="PF00172">
    <property type="entry name" value="Zn_clus"/>
    <property type="match status" value="1"/>
</dbReference>
<dbReference type="PANTHER" id="PTHR31944:SF131">
    <property type="entry name" value="HEME-RESPONSIVE ZINC FINGER TRANSCRIPTION FACTOR HAP1"/>
    <property type="match status" value="1"/>
</dbReference>